<dbReference type="EMBL" id="KB644409">
    <property type="protein sequence ID" value="EPS26404.1"/>
    <property type="molecule type" value="Genomic_DNA"/>
</dbReference>
<name>S7Z896_PENO1</name>
<evidence type="ECO:0000313" key="2">
    <source>
        <dbReference type="Proteomes" id="UP000019376"/>
    </source>
</evidence>
<keyword evidence="2" id="KW-1185">Reference proteome</keyword>
<sequence>MALRSKLPNLLENVARCMALSPQDTVDEEDDFVNLHESSYATRMHLVVPTAIRKVKLLLMDSLLFLLFHAEGLAQILT</sequence>
<dbReference type="HOGENOM" id="CLU_2622780_0_0_1"/>
<dbReference type="Proteomes" id="UP000019376">
    <property type="component" value="Unassembled WGS sequence"/>
</dbReference>
<organism evidence="1 2">
    <name type="scientific">Penicillium oxalicum (strain 114-2 / CGMCC 5302)</name>
    <name type="common">Penicillium decumbens</name>
    <dbReference type="NCBI Taxonomy" id="933388"/>
    <lineage>
        <taxon>Eukaryota</taxon>
        <taxon>Fungi</taxon>
        <taxon>Dikarya</taxon>
        <taxon>Ascomycota</taxon>
        <taxon>Pezizomycotina</taxon>
        <taxon>Eurotiomycetes</taxon>
        <taxon>Eurotiomycetidae</taxon>
        <taxon>Eurotiales</taxon>
        <taxon>Aspergillaceae</taxon>
        <taxon>Penicillium</taxon>
    </lineage>
</organism>
<proteinExistence type="predicted"/>
<protein>
    <submittedName>
        <fullName evidence="1">Uncharacterized protein</fullName>
    </submittedName>
</protein>
<reference evidence="1 2" key="1">
    <citation type="journal article" date="2013" name="PLoS ONE">
        <title>Genomic and secretomic analyses reveal unique features of the lignocellulolytic enzyme system of Penicillium decumbens.</title>
        <authorList>
            <person name="Liu G."/>
            <person name="Zhang L."/>
            <person name="Wei X."/>
            <person name="Zou G."/>
            <person name="Qin Y."/>
            <person name="Ma L."/>
            <person name="Li J."/>
            <person name="Zheng H."/>
            <person name="Wang S."/>
            <person name="Wang C."/>
            <person name="Xun L."/>
            <person name="Zhao G.-P."/>
            <person name="Zhou Z."/>
            <person name="Qu Y."/>
        </authorList>
    </citation>
    <scope>NUCLEOTIDE SEQUENCE [LARGE SCALE GENOMIC DNA]</scope>
    <source>
        <strain evidence="2">114-2 / CGMCC 5302</strain>
    </source>
</reference>
<dbReference type="AlphaFoldDB" id="S7Z896"/>
<evidence type="ECO:0000313" key="1">
    <source>
        <dbReference type="EMBL" id="EPS26404.1"/>
    </source>
</evidence>
<gene>
    <name evidence="1" type="ORF">PDE_01340</name>
</gene>
<accession>S7Z896</accession>